<dbReference type="GO" id="GO:0050661">
    <property type="term" value="F:NADP binding"/>
    <property type="evidence" value="ECO:0007669"/>
    <property type="project" value="InterPro"/>
</dbReference>
<dbReference type="eggNOG" id="KOG0409">
    <property type="taxonomic scope" value="Eukaryota"/>
</dbReference>
<dbReference type="InterPro" id="IPR029154">
    <property type="entry name" value="HIBADH-like_NADP-bd"/>
</dbReference>
<dbReference type="STRING" id="86049.A0A1C1CFL3"/>
<comment type="caution">
    <text evidence="4">The sequence shown here is derived from an EMBL/GenBank/DDBJ whole genome shotgun (WGS) entry which is preliminary data.</text>
</comment>
<dbReference type="PANTHER" id="PTHR43060:SF17">
    <property type="entry name" value="L-THREONATE DEHYDROGENASE"/>
    <property type="match status" value="1"/>
</dbReference>
<evidence type="ECO:0000256" key="1">
    <source>
        <dbReference type="SAM" id="MobiDB-lite"/>
    </source>
</evidence>
<gene>
    <name evidence="4" type="ORF">CLCR_02413</name>
</gene>
<evidence type="ECO:0000259" key="3">
    <source>
        <dbReference type="Pfam" id="PF14833"/>
    </source>
</evidence>
<dbReference type="PROSITE" id="PS00895">
    <property type="entry name" value="3_HYDROXYISOBUT_DH"/>
    <property type="match status" value="1"/>
</dbReference>
<feature type="domain" description="3-hydroxyisobutyrate dehydrogenase-like NAD-binding" evidence="3">
    <location>
        <begin position="201"/>
        <end position="329"/>
    </location>
</feature>
<dbReference type="VEuPathDB" id="FungiDB:G647_02192"/>
<proteinExistence type="predicted"/>
<feature type="region of interest" description="Disordered" evidence="1">
    <location>
        <begin position="351"/>
        <end position="380"/>
    </location>
</feature>
<name>A0A1C1CFL3_9EURO</name>
<keyword evidence="5" id="KW-1185">Reference proteome</keyword>
<feature type="compositionally biased region" description="Low complexity" evidence="1">
    <location>
        <begin position="359"/>
        <end position="380"/>
    </location>
</feature>
<dbReference type="InterPro" id="IPR008927">
    <property type="entry name" value="6-PGluconate_DH-like_C_sf"/>
</dbReference>
<organism evidence="4 5">
    <name type="scientific">Cladophialophora carrionii</name>
    <dbReference type="NCBI Taxonomy" id="86049"/>
    <lineage>
        <taxon>Eukaryota</taxon>
        <taxon>Fungi</taxon>
        <taxon>Dikarya</taxon>
        <taxon>Ascomycota</taxon>
        <taxon>Pezizomycotina</taxon>
        <taxon>Eurotiomycetes</taxon>
        <taxon>Chaetothyriomycetidae</taxon>
        <taxon>Chaetothyriales</taxon>
        <taxon>Herpotrichiellaceae</taxon>
        <taxon>Cladophialophora</taxon>
    </lineage>
</organism>
<dbReference type="GO" id="GO:0051287">
    <property type="term" value="F:NAD binding"/>
    <property type="evidence" value="ECO:0007669"/>
    <property type="project" value="InterPro"/>
</dbReference>
<dbReference type="Pfam" id="PF03446">
    <property type="entry name" value="NAD_binding_2"/>
    <property type="match status" value="1"/>
</dbReference>
<dbReference type="Gene3D" id="3.40.50.720">
    <property type="entry name" value="NAD(P)-binding Rossmann-like Domain"/>
    <property type="match status" value="1"/>
</dbReference>
<feature type="domain" description="6-phosphogluconate dehydrogenase NADP-binding" evidence="2">
    <location>
        <begin position="16"/>
        <end position="188"/>
    </location>
</feature>
<dbReference type="InterPro" id="IPR002204">
    <property type="entry name" value="3-OH-isobutyrate_DH-rel_CS"/>
</dbReference>
<dbReference type="SUPFAM" id="SSF48179">
    <property type="entry name" value="6-phosphogluconate dehydrogenase C-terminal domain-like"/>
    <property type="match status" value="1"/>
</dbReference>
<dbReference type="SUPFAM" id="SSF51735">
    <property type="entry name" value="NAD(P)-binding Rossmann-fold domains"/>
    <property type="match status" value="1"/>
</dbReference>
<dbReference type="AlphaFoldDB" id="A0A1C1CFL3"/>
<dbReference type="EMBL" id="LGRB01000014">
    <property type="protein sequence ID" value="OCT47237.1"/>
    <property type="molecule type" value="Genomic_DNA"/>
</dbReference>
<dbReference type="Pfam" id="PF14833">
    <property type="entry name" value="NAD_binding_11"/>
    <property type="match status" value="1"/>
</dbReference>
<evidence type="ECO:0000259" key="2">
    <source>
        <dbReference type="Pfam" id="PF03446"/>
    </source>
</evidence>
<evidence type="ECO:0000313" key="5">
    <source>
        <dbReference type="Proteomes" id="UP000094526"/>
    </source>
</evidence>
<protein>
    <submittedName>
        <fullName evidence="4">3-hydroxyisobutyrate dehydrogenase</fullName>
    </submittedName>
</protein>
<dbReference type="InterPro" id="IPR013328">
    <property type="entry name" value="6PGD_dom2"/>
</dbReference>
<dbReference type="Gene3D" id="1.10.1040.10">
    <property type="entry name" value="N-(1-d-carboxylethyl)-l-norvaline Dehydrogenase, domain 2"/>
    <property type="match status" value="1"/>
</dbReference>
<sequence>MAIASSTPANQPYPAVAFIGLGAMGFAMSTHLVRTGFPVTGYDIYGPTLDRWRATCKEIASTGTTTATFATATSPAEAVRHASVVCLMVANHHHVHSALFDTDGGAVHALPRDVTVIIHATIPPTQPSSVRDRLTREFGRADVKLIDAPVSGGVARSINGTLTIMVSSDEMENLQEPSAKAVLENVASKGKTLYPIPGGLGAGQSAKALNQVQCGIHIPAASEIMGLAAIHGLDTQKFYDALLPTPTTAAGGGKPPVGWSWMFENRGPRMLSATPPLASATLIINKDVGIIREEEVRLHVDLPLLNTASDVISEVMKTHATADDSCIVQSYLGFGSDREGLVVQQAGIAATGEGEHQQQHQQQQQQQQQASTTTKTTTTTSRDIATAHALIHLVSAYETIKFAQALDLMRPEQKKQWFSIIAGAAGGSTIFSEVIPRAFEDADGIEAAFKKYAHEKFPGALEMATEMIANAKNQGYMPVLLEAAVQNLKKLLL</sequence>
<reference evidence="5" key="1">
    <citation type="submission" date="2015-07" db="EMBL/GenBank/DDBJ databases">
        <authorList>
            <person name="Teixeira M.M."/>
            <person name="Souza R.C."/>
            <person name="Almeida L.G."/>
            <person name="Vicente V.A."/>
            <person name="de Hoog S."/>
            <person name="Bocca A.L."/>
            <person name="de Almeida S.R."/>
            <person name="Vasconcelos A.T."/>
            <person name="Felipe M.S."/>
        </authorList>
    </citation>
    <scope>NUCLEOTIDE SEQUENCE [LARGE SCALE GENOMIC DNA]</scope>
    <source>
        <strain evidence="5">KSF</strain>
    </source>
</reference>
<dbReference type="InterPro" id="IPR036291">
    <property type="entry name" value="NAD(P)-bd_dom_sf"/>
</dbReference>
<accession>A0A1C1CFL3</accession>
<dbReference type="VEuPathDB" id="FungiDB:CLCR_02413"/>
<dbReference type="OrthoDB" id="48988at2759"/>
<evidence type="ECO:0000313" key="4">
    <source>
        <dbReference type="EMBL" id="OCT47237.1"/>
    </source>
</evidence>
<dbReference type="GO" id="GO:0016491">
    <property type="term" value="F:oxidoreductase activity"/>
    <property type="evidence" value="ECO:0007669"/>
    <property type="project" value="InterPro"/>
</dbReference>
<dbReference type="InterPro" id="IPR006115">
    <property type="entry name" value="6PGDH_NADP-bd"/>
</dbReference>
<dbReference type="PANTHER" id="PTHR43060">
    <property type="entry name" value="3-HYDROXYISOBUTYRATE DEHYDROGENASE-LIKE 1, MITOCHONDRIAL-RELATED"/>
    <property type="match status" value="1"/>
</dbReference>
<dbReference type="Proteomes" id="UP000094526">
    <property type="component" value="Unassembled WGS sequence"/>
</dbReference>